<evidence type="ECO:0000313" key="2">
    <source>
        <dbReference type="Proteomes" id="UP001139369"/>
    </source>
</evidence>
<evidence type="ECO:0000313" key="1">
    <source>
        <dbReference type="EMBL" id="MCI2228848.1"/>
    </source>
</evidence>
<reference evidence="1" key="1">
    <citation type="submission" date="2022-02" db="EMBL/GenBank/DDBJ databases">
        <title>Polaribacter sp. MSW13, isolated from seawater.</title>
        <authorList>
            <person name="Kristyanto S."/>
            <person name="Jung J."/>
            <person name="Jeon C.O."/>
        </authorList>
    </citation>
    <scope>NUCLEOTIDE SEQUENCE</scope>
    <source>
        <strain evidence="1">MSW13</strain>
    </source>
</reference>
<dbReference type="RefSeq" id="WP_242177980.1">
    <property type="nucleotide sequence ID" value="NZ_JAKQYM010000004.1"/>
</dbReference>
<keyword evidence="2" id="KW-1185">Reference proteome</keyword>
<comment type="caution">
    <text evidence="1">The sequence shown here is derived from an EMBL/GenBank/DDBJ whole genome shotgun (WGS) entry which is preliminary data.</text>
</comment>
<dbReference type="AlphaFoldDB" id="A0A9X1VNH4"/>
<accession>A0A9X1VNH4</accession>
<gene>
    <name evidence="1" type="ORF">MC378_06680</name>
</gene>
<protein>
    <submittedName>
        <fullName evidence="1">Uncharacterized protein</fullName>
    </submittedName>
</protein>
<name>A0A9X1VNH4_9FLAO</name>
<dbReference type="Proteomes" id="UP001139369">
    <property type="component" value="Unassembled WGS sequence"/>
</dbReference>
<dbReference type="EMBL" id="JAKQYM010000004">
    <property type="protein sequence ID" value="MCI2228848.1"/>
    <property type="molecule type" value="Genomic_DNA"/>
</dbReference>
<sequence>MDKTEAKRILSSSISNLHARRGQLTNSDLEAEVINNACLYYLKQQKNSTASAKSIEEMFMGVLNTTQNLLPVSKAFTDAACELFPDYYTAKEAIIAMNGIQQNVAWEGMWDFLRDYFESNHGYKIDNVESNTTIFYSNRHQRFENGIMVSESEVERTININFIEENEVVVGIAPSLSPKKAYLDSESGNTKQFKGYDPDYLFTIAFDEFEEVDKFILEMPNRNLRIEYFE</sequence>
<organism evidence="1 2">
    <name type="scientific">Polaribacter marinus</name>
    <dbReference type="NCBI Taxonomy" id="2916838"/>
    <lineage>
        <taxon>Bacteria</taxon>
        <taxon>Pseudomonadati</taxon>
        <taxon>Bacteroidota</taxon>
        <taxon>Flavobacteriia</taxon>
        <taxon>Flavobacteriales</taxon>
        <taxon>Flavobacteriaceae</taxon>
    </lineage>
</organism>
<proteinExistence type="predicted"/>